<dbReference type="InterPro" id="IPR016181">
    <property type="entry name" value="Acyl_CoA_acyltransferase"/>
</dbReference>
<sequence length="165" mass="18253">MKPDSFPYTFRHPEAKDGGTLWQMVKETPALDLNSAYYYIYFGHAFSKTSLIAEKNGHPAGFITGLTPPGDPDCLFIWQVCVAASCRGEGLGLAMLSELSRRVNPLRVEATVTPSNKASIALFTALARHHNAPWRFEEEIFPASCFGKASHEPEILFRIGPLVPE</sequence>
<dbReference type="InterPro" id="IPR012772">
    <property type="entry name" value="Ectoine_EctA"/>
</dbReference>
<comment type="caution">
    <text evidence="10">The sequence shown here is derived from an EMBL/GenBank/DDBJ whole genome shotgun (WGS) entry which is preliminary data.</text>
</comment>
<dbReference type="CDD" id="cd04301">
    <property type="entry name" value="NAT_SF"/>
    <property type="match status" value="1"/>
</dbReference>
<proteinExistence type="inferred from homology"/>
<dbReference type="PROSITE" id="PS51186">
    <property type="entry name" value="GNAT"/>
    <property type="match status" value="1"/>
</dbReference>
<gene>
    <name evidence="8" type="primary">ectA</name>
    <name evidence="10" type="ORF">LZ24_01175</name>
</gene>
<dbReference type="GO" id="GO:0033816">
    <property type="term" value="F:diaminobutyrate acetyltransferase activity"/>
    <property type="evidence" value="ECO:0007669"/>
    <property type="project" value="UniProtKB-EC"/>
</dbReference>
<evidence type="ECO:0000256" key="2">
    <source>
        <dbReference type="ARBA" id="ARBA00010712"/>
    </source>
</evidence>
<dbReference type="NCBIfam" id="TIGR02406">
    <property type="entry name" value="ectoine_EctA"/>
    <property type="match status" value="1"/>
</dbReference>
<evidence type="ECO:0000313" key="11">
    <source>
        <dbReference type="Proteomes" id="UP000318307"/>
    </source>
</evidence>
<evidence type="ECO:0000259" key="9">
    <source>
        <dbReference type="PROSITE" id="PS51186"/>
    </source>
</evidence>
<evidence type="ECO:0000256" key="6">
    <source>
        <dbReference type="ARBA" id="ARBA00023315"/>
    </source>
</evidence>
<dbReference type="Pfam" id="PF00583">
    <property type="entry name" value="Acetyltransf_1"/>
    <property type="match status" value="1"/>
</dbReference>
<dbReference type="OrthoDB" id="8593648at2"/>
<dbReference type="AlphaFoldDB" id="A0A562RY27"/>
<dbReference type="GO" id="GO:0019491">
    <property type="term" value="P:ectoine biosynthetic process"/>
    <property type="evidence" value="ECO:0007669"/>
    <property type="project" value="UniProtKB-UniPathway"/>
</dbReference>
<dbReference type="SUPFAM" id="SSF55729">
    <property type="entry name" value="Acyl-CoA N-acyltransferases (Nat)"/>
    <property type="match status" value="1"/>
</dbReference>
<keyword evidence="6 8" id="KW-0012">Acyltransferase</keyword>
<evidence type="ECO:0000256" key="7">
    <source>
        <dbReference type="ARBA" id="ARBA00048924"/>
    </source>
</evidence>
<evidence type="ECO:0000256" key="8">
    <source>
        <dbReference type="RuleBase" id="RU365045"/>
    </source>
</evidence>
<dbReference type="EMBL" id="VLLC01000007">
    <property type="protein sequence ID" value="TWI73945.1"/>
    <property type="molecule type" value="Genomic_DNA"/>
</dbReference>
<evidence type="ECO:0000313" key="10">
    <source>
        <dbReference type="EMBL" id="TWI73945.1"/>
    </source>
</evidence>
<comment type="similarity">
    <text evidence="2 8">Belongs to the acetyltransferase family. EctA subfamily.</text>
</comment>
<reference evidence="10 11" key="1">
    <citation type="submission" date="2019-07" db="EMBL/GenBank/DDBJ databases">
        <title>Genome sequencing of 100 strains of the haloalkaliphilic chemolithoautotrophic sulfur-oxidizing bacterium Thioalkalivibrio.</title>
        <authorList>
            <person name="Muyzer G."/>
        </authorList>
    </citation>
    <scope>NUCLEOTIDE SEQUENCE [LARGE SCALE GENOMIC DNA]</scope>
    <source>
        <strain evidence="10 11">ASO4-4</strain>
    </source>
</reference>
<dbReference type="InterPro" id="IPR000182">
    <property type="entry name" value="GNAT_dom"/>
</dbReference>
<comment type="pathway">
    <text evidence="1 8">Amine and polyamine biosynthesis; ectoine biosynthesis; L-ectoine from L-aspartate 4-semialdehyde: step 2/3.</text>
</comment>
<dbReference type="EC" id="2.3.1.178" evidence="3 8"/>
<evidence type="ECO:0000256" key="4">
    <source>
        <dbReference type="ARBA" id="ARBA00017935"/>
    </source>
</evidence>
<dbReference type="UniPathway" id="UPA00067">
    <property type="reaction ID" value="UER00122"/>
</dbReference>
<protein>
    <recommendedName>
        <fullName evidence="4 8">L-2,4-diaminobutyric acid acetyltransferase</fullName>
        <shortName evidence="8">DABA acetyltransferase</shortName>
        <ecNumber evidence="3 8">2.3.1.178</ecNumber>
    </recommendedName>
</protein>
<comment type="catalytic activity">
    <reaction evidence="7 8">
        <text>L-2,4-diaminobutanoate + acetyl-CoA = (2S)-4-acetamido-2-aminobutanoate + CoA + H(+)</text>
        <dbReference type="Rhea" id="RHEA:16901"/>
        <dbReference type="ChEBI" id="CHEBI:15378"/>
        <dbReference type="ChEBI" id="CHEBI:57287"/>
        <dbReference type="ChEBI" id="CHEBI:57288"/>
        <dbReference type="ChEBI" id="CHEBI:58761"/>
        <dbReference type="ChEBI" id="CHEBI:58929"/>
        <dbReference type="EC" id="2.3.1.178"/>
    </reaction>
</comment>
<dbReference type="Gene3D" id="3.40.630.30">
    <property type="match status" value="1"/>
</dbReference>
<keyword evidence="5 8" id="KW-0808">Transferase</keyword>
<feature type="domain" description="N-acetyltransferase" evidence="9">
    <location>
        <begin position="8"/>
        <end position="165"/>
    </location>
</feature>
<dbReference type="Proteomes" id="UP000318307">
    <property type="component" value="Unassembled WGS sequence"/>
</dbReference>
<evidence type="ECO:0000256" key="5">
    <source>
        <dbReference type="ARBA" id="ARBA00022679"/>
    </source>
</evidence>
<keyword evidence="11" id="KW-1185">Reference proteome</keyword>
<organism evidence="10 11">
    <name type="scientific">Desulfobotulus alkaliphilus</name>
    <dbReference type="NCBI Taxonomy" id="622671"/>
    <lineage>
        <taxon>Bacteria</taxon>
        <taxon>Pseudomonadati</taxon>
        <taxon>Thermodesulfobacteriota</taxon>
        <taxon>Desulfobacteria</taxon>
        <taxon>Desulfobacterales</taxon>
        <taxon>Desulfobacteraceae</taxon>
        <taxon>Desulfobotulus</taxon>
    </lineage>
</organism>
<accession>A0A562RY27</accession>
<evidence type="ECO:0000256" key="1">
    <source>
        <dbReference type="ARBA" id="ARBA00004978"/>
    </source>
</evidence>
<name>A0A562RY27_9BACT</name>
<evidence type="ECO:0000256" key="3">
    <source>
        <dbReference type="ARBA" id="ARBA00012355"/>
    </source>
</evidence>
<comment type="function">
    <text evidence="8">Catalyzes the acetylation of L-2,4-diaminobutyrate (DABA) to gamma-N-acetyl-alpha,gamma-diaminobutyric acid (ADABA) with acetyl coenzyme A.</text>
</comment>